<evidence type="ECO:0000256" key="7">
    <source>
        <dbReference type="ARBA" id="ARBA00023136"/>
    </source>
</evidence>
<keyword evidence="6 9" id="KW-1133">Transmembrane helix</keyword>
<organism evidence="11 12">
    <name type="scientific">Crenothrix polyspora</name>
    <dbReference type="NCBI Taxonomy" id="360316"/>
    <lineage>
        <taxon>Bacteria</taxon>
        <taxon>Pseudomonadati</taxon>
        <taxon>Pseudomonadota</taxon>
        <taxon>Gammaproteobacteria</taxon>
        <taxon>Methylococcales</taxon>
        <taxon>Crenotrichaceae</taxon>
        <taxon>Crenothrix</taxon>
    </lineage>
</organism>
<dbReference type="UniPathway" id="UPA00666"/>
<comment type="catalytic activity">
    <reaction evidence="9">
        <text>N-terminal S-1,2-diacyl-sn-glyceryl-L-cysteinyl-[lipoprotein] + a glycerophospholipid = N-acyl-S-1,2-diacyl-sn-glyceryl-L-cysteinyl-[lipoprotein] + a 2-acyl-sn-glycero-3-phospholipid + H(+)</text>
        <dbReference type="Rhea" id="RHEA:48228"/>
        <dbReference type="Rhea" id="RHEA-COMP:14681"/>
        <dbReference type="Rhea" id="RHEA-COMP:14684"/>
        <dbReference type="ChEBI" id="CHEBI:15378"/>
        <dbReference type="ChEBI" id="CHEBI:136912"/>
        <dbReference type="ChEBI" id="CHEBI:140656"/>
        <dbReference type="ChEBI" id="CHEBI:140657"/>
        <dbReference type="ChEBI" id="CHEBI:140660"/>
        <dbReference type="EC" id="2.3.1.269"/>
    </reaction>
</comment>
<comment type="similarity">
    <text evidence="2 9">Belongs to the CN hydrolase family. Apolipoprotein N-acyltransferase subfamily.</text>
</comment>
<dbReference type="EMBL" id="FUKI01000128">
    <property type="protein sequence ID" value="SJM94237.1"/>
    <property type="molecule type" value="Genomic_DNA"/>
</dbReference>
<keyword evidence="4 9" id="KW-0808">Transferase</keyword>
<accession>A0A1R4HDF6</accession>
<dbReference type="Gene3D" id="3.60.110.10">
    <property type="entry name" value="Carbon-nitrogen hydrolase"/>
    <property type="match status" value="1"/>
</dbReference>
<dbReference type="OrthoDB" id="9804277at2"/>
<evidence type="ECO:0000313" key="12">
    <source>
        <dbReference type="Proteomes" id="UP000195667"/>
    </source>
</evidence>
<evidence type="ECO:0000256" key="1">
    <source>
        <dbReference type="ARBA" id="ARBA00004651"/>
    </source>
</evidence>
<feature type="transmembrane region" description="Helical" evidence="9">
    <location>
        <begin position="151"/>
        <end position="176"/>
    </location>
</feature>
<evidence type="ECO:0000256" key="9">
    <source>
        <dbReference type="HAMAP-Rule" id="MF_01148"/>
    </source>
</evidence>
<evidence type="ECO:0000256" key="6">
    <source>
        <dbReference type="ARBA" id="ARBA00022989"/>
    </source>
</evidence>
<dbReference type="Pfam" id="PF00795">
    <property type="entry name" value="CN_hydrolase"/>
    <property type="match status" value="1"/>
</dbReference>
<sequence>MTKHWLLPILSGIFIGTSYIPFPPWASLFCFVPLWVFWMQQTRLKDVLIGGMITAFVFTLIGFNWITYLLHEFAHVNWFIAGIGMVVYSLLGHLFVPVAGIVWFWGRQKFNWSASLSLVLLALITILSERYSFTLFDWNFGYSWYGADIPVYQWAEIIGFSGLSALTLLSNLPLYVAWQQRKHWRGKLIVVAVLGSFMVLNAGGVWLKNRLPIPDASFTTLLAQASTDNSEKMAAELGKGKQESILRRYMILTDQALDSHKARAIDFAIWPETAFPALLGEKFTNDPYPIALTRYVHERQLPLITGAYSMDESTRLLTNSLFAIDKQGGIVPPHYSKTILLAFGEYVPGEQWFPAFRKWLPDTGHFARGAGPTQLMSLQGFKIGAQICYEGLFPQFSRDLANLGAQFFVNTTNDSWYGTWQEPYQHLYMTLARGVEFRRPVLRATNTGISTVALASGEILKRSPIHQPWSGVYSVAYLKAPPATFYQQWFWLVPVLLWGILLVLLGLGMCSRFKGLVKQAFHYEYYR</sequence>
<dbReference type="CDD" id="cd07571">
    <property type="entry name" value="ALP_N-acyl_transferase"/>
    <property type="match status" value="1"/>
</dbReference>
<dbReference type="PROSITE" id="PS50263">
    <property type="entry name" value="CN_HYDROLASE"/>
    <property type="match status" value="1"/>
</dbReference>
<feature type="transmembrane region" description="Helical" evidence="9">
    <location>
        <begin position="112"/>
        <end position="131"/>
    </location>
</feature>
<proteinExistence type="inferred from homology"/>
<feature type="transmembrane region" description="Helical" evidence="9">
    <location>
        <begin position="78"/>
        <end position="105"/>
    </location>
</feature>
<keyword evidence="5 9" id="KW-0812">Transmembrane</keyword>
<evidence type="ECO:0000256" key="4">
    <source>
        <dbReference type="ARBA" id="ARBA00022679"/>
    </source>
</evidence>
<feature type="transmembrane region" description="Helical" evidence="9">
    <location>
        <begin position="188"/>
        <end position="207"/>
    </location>
</feature>
<keyword evidence="7 9" id="KW-0472">Membrane</keyword>
<dbReference type="NCBIfam" id="TIGR00546">
    <property type="entry name" value="lnt"/>
    <property type="match status" value="1"/>
</dbReference>
<feature type="transmembrane region" description="Helical" evidence="9">
    <location>
        <begin position="6"/>
        <end position="35"/>
    </location>
</feature>
<dbReference type="Pfam" id="PF20154">
    <property type="entry name" value="LNT_N"/>
    <property type="match status" value="1"/>
</dbReference>
<dbReference type="PANTHER" id="PTHR38686:SF1">
    <property type="entry name" value="APOLIPOPROTEIN N-ACYLTRANSFERASE"/>
    <property type="match status" value="1"/>
</dbReference>
<dbReference type="PANTHER" id="PTHR38686">
    <property type="entry name" value="APOLIPOPROTEIN N-ACYLTRANSFERASE"/>
    <property type="match status" value="1"/>
</dbReference>
<evidence type="ECO:0000256" key="5">
    <source>
        <dbReference type="ARBA" id="ARBA00022692"/>
    </source>
</evidence>
<dbReference type="HAMAP" id="MF_01148">
    <property type="entry name" value="Lnt"/>
    <property type="match status" value="1"/>
</dbReference>
<dbReference type="InterPro" id="IPR004563">
    <property type="entry name" value="Apolipo_AcylTrfase"/>
</dbReference>
<dbReference type="InterPro" id="IPR045378">
    <property type="entry name" value="LNT_N"/>
</dbReference>
<dbReference type="GO" id="GO:0042158">
    <property type="term" value="P:lipoprotein biosynthetic process"/>
    <property type="evidence" value="ECO:0007669"/>
    <property type="project" value="UniProtKB-UniRule"/>
</dbReference>
<dbReference type="InterPro" id="IPR003010">
    <property type="entry name" value="C-N_Hydrolase"/>
</dbReference>
<evidence type="ECO:0000256" key="2">
    <source>
        <dbReference type="ARBA" id="ARBA00010065"/>
    </source>
</evidence>
<keyword evidence="12" id="KW-1185">Reference proteome</keyword>
<comment type="pathway">
    <text evidence="9">Protein modification; lipoprotein biosynthesis (N-acyl transfer).</text>
</comment>
<protein>
    <recommendedName>
        <fullName evidence="9">Apolipoprotein N-acyltransferase</fullName>
        <shortName evidence="9">ALP N-acyltransferase</shortName>
        <ecNumber evidence="9">2.3.1.269</ecNumber>
    </recommendedName>
</protein>
<dbReference type="InterPro" id="IPR036526">
    <property type="entry name" value="C-N_Hydrolase_sf"/>
</dbReference>
<dbReference type="RefSeq" id="WP_087144215.1">
    <property type="nucleotide sequence ID" value="NZ_FUKI01000128.1"/>
</dbReference>
<dbReference type="EC" id="2.3.1.269" evidence="9"/>
<comment type="function">
    <text evidence="9">Catalyzes the phospholipid dependent N-acylation of the N-terminal cysteine of apolipoprotein, the last step in lipoprotein maturation.</text>
</comment>
<comment type="subcellular location">
    <subcellularLocation>
        <location evidence="1 9">Cell membrane</location>
        <topology evidence="1 9">Multi-pass membrane protein</topology>
    </subcellularLocation>
</comment>
<evidence type="ECO:0000259" key="10">
    <source>
        <dbReference type="PROSITE" id="PS50263"/>
    </source>
</evidence>
<feature type="transmembrane region" description="Helical" evidence="9">
    <location>
        <begin position="489"/>
        <end position="510"/>
    </location>
</feature>
<feature type="domain" description="CN hydrolase" evidence="10">
    <location>
        <begin position="223"/>
        <end position="480"/>
    </location>
</feature>
<dbReference type="Proteomes" id="UP000195667">
    <property type="component" value="Unassembled WGS sequence"/>
</dbReference>
<feature type="transmembrane region" description="Helical" evidence="9">
    <location>
        <begin position="47"/>
        <end position="66"/>
    </location>
</feature>
<keyword evidence="11" id="KW-0449">Lipoprotein</keyword>
<keyword evidence="8 9" id="KW-0012">Acyltransferase</keyword>
<dbReference type="AlphaFoldDB" id="A0A1R4HDF6"/>
<dbReference type="GO" id="GO:0005886">
    <property type="term" value="C:plasma membrane"/>
    <property type="evidence" value="ECO:0007669"/>
    <property type="project" value="UniProtKB-SubCell"/>
</dbReference>
<dbReference type="SUPFAM" id="SSF56317">
    <property type="entry name" value="Carbon-nitrogen hydrolase"/>
    <property type="match status" value="1"/>
</dbReference>
<evidence type="ECO:0000313" key="11">
    <source>
        <dbReference type="EMBL" id="SJM94237.1"/>
    </source>
</evidence>
<evidence type="ECO:0000256" key="8">
    <source>
        <dbReference type="ARBA" id="ARBA00023315"/>
    </source>
</evidence>
<keyword evidence="3 9" id="KW-1003">Cell membrane</keyword>
<evidence type="ECO:0000256" key="3">
    <source>
        <dbReference type="ARBA" id="ARBA00022475"/>
    </source>
</evidence>
<reference evidence="12" key="1">
    <citation type="submission" date="2017-02" db="EMBL/GenBank/DDBJ databases">
        <authorList>
            <person name="Daims H."/>
        </authorList>
    </citation>
    <scope>NUCLEOTIDE SEQUENCE [LARGE SCALE GENOMIC DNA]</scope>
</reference>
<gene>
    <name evidence="9 11" type="primary">lnt</name>
    <name evidence="11" type="ORF">CRENPOLYSF1_510001</name>
</gene>
<name>A0A1R4HDF6_9GAMM</name>
<dbReference type="GO" id="GO:0016410">
    <property type="term" value="F:N-acyltransferase activity"/>
    <property type="evidence" value="ECO:0007669"/>
    <property type="project" value="UniProtKB-UniRule"/>
</dbReference>